<dbReference type="Proteomes" id="UP001589906">
    <property type="component" value="Unassembled WGS sequence"/>
</dbReference>
<name>A0ABV6R3Y7_9CAUL</name>
<dbReference type="RefSeq" id="WP_376835009.1">
    <property type="nucleotide sequence ID" value="NZ_JBHLSW010000003.1"/>
</dbReference>
<reference evidence="1 2" key="1">
    <citation type="submission" date="2024-09" db="EMBL/GenBank/DDBJ databases">
        <authorList>
            <person name="Sun Q."/>
            <person name="Mori K."/>
        </authorList>
    </citation>
    <scope>NUCLEOTIDE SEQUENCE [LARGE SCALE GENOMIC DNA]</scope>
    <source>
        <strain evidence="1 2">NCAIM B.02621</strain>
    </source>
</reference>
<comment type="caution">
    <text evidence="1">The sequence shown here is derived from an EMBL/GenBank/DDBJ whole genome shotgun (WGS) entry which is preliminary data.</text>
</comment>
<keyword evidence="2" id="KW-1185">Reference proteome</keyword>
<protein>
    <submittedName>
        <fullName evidence="1">Phage tail tube protein</fullName>
    </submittedName>
</protein>
<gene>
    <name evidence="1" type="ORF">ACFFGE_05290</name>
</gene>
<proteinExistence type="predicted"/>
<dbReference type="InterPro" id="IPR011855">
    <property type="entry name" value="Phgtail_TP901_1"/>
</dbReference>
<evidence type="ECO:0000313" key="2">
    <source>
        <dbReference type="Proteomes" id="UP001589906"/>
    </source>
</evidence>
<dbReference type="Pfam" id="PF06199">
    <property type="entry name" value="Phage_tail_2"/>
    <property type="match status" value="1"/>
</dbReference>
<sequence length="149" mass="15563">MAEVKHARGVKLLIKVGDGADPEVFAAQCSINAERGITFTAGANEQEIPDCADPDAIAWIVREKTNLSVSITGSGVLDTSDVQDFYDWLTGEDTKNVKVVVDVPSADGGVVFTGAFHLTEFSITGNRGEKMQASISLASSGAVTSAANT</sequence>
<organism evidence="1 2">
    <name type="scientific">Brevundimonas balnearis</name>
    <dbReference type="NCBI Taxonomy" id="1572858"/>
    <lineage>
        <taxon>Bacteria</taxon>
        <taxon>Pseudomonadati</taxon>
        <taxon>Pseudomonadota</taxon>
        <taxon>Alphaproteobacteria</taxon>
        <taxon>Caulobacterales</taxon>
        <taxon>Caulobacteraceae</taxon>
        <taxon>Brevundimonas</taxon>
    </lineage>
</organism>
<evidence type="ECO:0000313" key="1">
    <source>
        <dbReference type="EMBL" id="MFC0633293.1"/>
    </source>
</evidence>
<dbReference type="EMBL" id="JBHLSW010000003">
    <property type="protein sequence ID" value="MFC0633293.1"/>
    <property type="molecule type" value="Genomic_DNA"/>
</dbReference>
<accession>A0ABV6R3Y7</accession>